<gene>
    <name evidence="2" type="ORF">GCM10009710_03340</name>
</gene>
<evidence type="ECO:0000313" key="3">
    <source>
        <dbReference type="Proteomes" id="UP001501057"/>
    </source>
</evidence>
<sequence>MLVMLIVVPLVLGILQVALVMHVRNVTTAAAAEGARTQAALDAPPGAGEQRTRAQIDAGISDRFVREVTVSPATVAGAPGVEVRVVSEVPALGMLGPAFTVEVSGHAVSEVAP</sequence>
<reference evidence="2 3" key="1">
    <citation type="journal article" date="2019" name="Int. J. Syst. Evol. Microbiol.">
        <title>The Global Catalogue of Microorganisms (GCM) 10K type strain sequencing project: providing services to taxonomists for standard genome sequencing and annotation.</title>
        <authorList>
            <consortium name="The Broad Institute Genomics Platform"/>
            <consortium name="The Broad Institute Genome Sequencing Center for Infectious Disease"/>
            <person name="Wu L."/>
            <person name="Ma J."/>
        </authorList>
    </citation>
    <scope>NUCLEOTIDE SEQUENCE [LARGE SCALE GENOMIC DNA]</scope>
    <source>
        <strain evidence="2 3">JCM 13518</strain>
    </source>
</reference>
<protein>
    <recommendedName>
        <fullName evidence="1">TadE-like domain-containing protein</fullName>
    </recommendedName>
</protein>
<dbReference type="EMBL" id="BAAAME010000002">
    <property type="protein sequence ID" value="GAA1725955.1"/>
    <property type="molecule type" value="Genomic_DNA"/>
</dbReference>
<keyword evidence="3" id="KW-1185">Reference proteome</keyword>
<dbReference type="Pfam" id="PF07811">
    <property type="entry name" value="TadE"/>
    <property type="match status" value="1"/>
</dbReference>
<proteinExistence type="predicted"/>
<evidence type="ECO:0000313" key="2">
    <source>
        <dbReference type="EMBL" id="GAA1725955.1"/>
    </source>
</evidence>
<feature type="domain" description="TadE-like" evidence="1">
    <location>
        <begin position="2"/>
        <end position="36"/>
    </location>
</feature>
<accession>A0ABN2JG62</accession>
<dbReference type="Proteomes" id="UP001501057">
    <property type="component" value="Unassembled WGS sequence"/>
</dbReference>
<evidence type="ECO:0000259" key="1">
    <source>
        <dbReference type="Pfam" id="PF07811"/>
    </source>
</evidence>
<dbReference type="InterPro" id="IPR012495">
    <property type="entry name" value="TadE-like_dom"/>
</dbReference>
<organism evidence="2 3">
    <name type="scientific">Aeromicrobium alkaliterrae</name>
    <dbReference type="NCBI Taxonomy" id="302168"/>
    <lineage>
        <taxon>Bacteria</taxon>
        <taxon>Bacillati</taxon>
        <taxon>Actinomycetota</taxon>
        <taxon>Actinomycetes</taxon>
        <taxon>Propionibacteriales</taxon>
        <taxon>Nocardioidaceae</taxon>
        <taxon>Aeromicrobium</taxon>
    </lineage>
</organism>
<comment type="caution">
    <text evidence="2">The sequence shown here is derived from an EMBL/GenBank/DDBJ whole genome shotgun (WGS) entry which is preliminary data.</text>
</comment>
<name>A0ABN2JG62_9ACTN</name>